<dbReference type="EMBL" id="AP022606">
    <property type="protein sequence ID" value="BBZ10823.1"/>
    <property type="molecule type" value="Genomic_DNA"/>
</dbReference>
<dbReference type="Proteomes" id="UP000467379">
    <property type="component" value="Chromosome"/>
</dbReference>
<keyword evidence="2" id="KW-1185">Reference proteome</keyword>
<accession>A0ABM7KIG5</accession>
<evidence type="ECO:0000313" key="2">
    <source>
        <dbReference type="Proteomes" id="UP000467379"/>
    </source>
</evidence>
<sequence length="94" mass="9176">MTVTKPLSNSNFAVATCTPVGDIKCVVRLSGRPGPPFGGVLAGGGDPVHTDGVVPGDVAGGWLGEQALSSATGTASTPRAVAATTLRLTGLTMG</sequence>
<gene>
    <name evidence="1" type="ORF">MBRA_10180</name>
</gene>
<reference evidence="1 2" key="1">
    <citation type="journal article" date="2019" name="Emerg. Microbes Infect.">
        <title>Comprehensive subspecies identification of 175 nontuberculous mycobacteria species based on 7547 genomic profiles.</title>
        <authorList>
            <person name="Matsumoto Y."/>
            <person name="Kinjo T."/>
            <person name="Motooka D."/>
            <person name="Nabeya D."/>
            <person name="Jung N."/>
            <person name="Uechi K."/>
            <person name="Horii T."/>
            <person name="Iida T."/>
            <person name="Fujita J."/>
            <person name="Nakamura S."/>
        </authorList>
    </citation>
    <scope>NUCLEOTIDE SEQUENCE [LARGE SCALE GENOMIC DNA]</scope>
    <source>
        <strain evidence="1 2">JCM 12687</strain>
    </source>
</reference>
<organism evidence="1 2">
    <name type="scientific">Mycobacterium branderi</name>
    <dbReference type="NCBI Taxonomy" id="43348"/>
    <lineage>
        <taxon>Bacteria</taxon>
        <taxon>Bacillati</taxon>
        <taxon>Actinomycetota</taxon>
        <taxon>Actinomycetes</taxon>
        <taxon>Mycobacteriales</taxon>
        <taxon>Mycobacteriaceae</taxon>
        <taxon>Mycobacterium</taxon>
    </lineage>
</organism>
<protein>
    <submittedName>
        <fullName evidence="1">Uncharacterized protein</fullName>
    </submittedName>
</protein>
<proteinExistence type="predicted"/>
<name>A0ABM7KIG5_9MYCO</name>
<evidence type="ECO:0000313" key="1">
    <source>
        <dbReference type="EMBL" id="BBZ10823.1"/>
    </source>
</evidence>